<accession>A0A117KLY6</accession>
<dbReference type="EMBL" id="LGEQ01000023">
    <property type="protein sequence ID" value="KUJ93465.1"/>
    <property type="molecule type" value="Genomic_DNA"/>
</dbReference>
<sequence>MKVAIFTEDKYGSGFIKAIINRLFKERIVPAVEFASTYTPKHIKKCHNVSKVKSVVRDVDRVLIIIDKENNYEYDENRDIWRHLKGLKEQDKVKITIIATEPEIEEWICISLGLNFDKSGSNSDSKPSRVLKRECNYKKSDLKSYAEKLDFEKLKKESESFGRFLDAISID</sequence>
<protein>
    <recommendedName>
        <fullName evidence="5">DUF4276 family protein</fullName>
    </recommendedName>
</protein>
<dbReference type="Proteomes" id="UP000054307">
    <property type="component" value="Unassembled WGS sequence"/>
</dbReference>
<reference evidence="3 4" key="2">
    <citation type="journal article" date="2015" name="MBio">
        <title>Genome-Resolved Metagenomic Analysis Reveals Roles for Candidate Phyla and Other Microbial Community Members in Biogeochemical Transformations in Oil Reservoirs.</title>
        <authorList>
            <person name="Hu P."/>
            <person name="Tom L."/>
            <person name="Singh A."/>
            <person name="Thomas B.C."/>
            <person name="Baker B.J."/>
            <person name="Piceno Y.M."/>
            <person name="Andersen G.L."/>
            <person name="Banfield J.F."/>
        </authorList>
    </citation>
    <scope>NUCLEOTIDE SEQUENCE [LARGE SCALE GENOMIC DNA]</scope>
</reference>
<dbReference type="AlphaFoldDB" id="A0A117KLY6"/>
<evidence type="ECO:0000313" key="4">
    <source>
        <dbReference type="Proteomes" id="UP000054307"/>
    </source>
</evidence>
<evidence type="ECO:0008006" key="5">
    <source>
        <dbReference type="Google" id="ProtNLM"/>
    </source>
</evidence>
<evidence type="ECO:0000313" key="2">
    <source>
        <dbReference type="EMBL" id="KUK05759.1"/>
    </source>
</evidence>
<organism evidence="1 4">
    <name type="scientific">Archaeoglobus fulgidus</name>
    <dbReference type="NCBI Taxonomy" id="2234"/>
    <lineage>
        <taxon>Archaea</taxon>
        <taxon>Methanobacteriati</taxon>
        <taxon>Methanobacteriota</taxon>
        <taxon>Archaeoglobi</taxon>
        <taxon>Archaeoglobales</taxon>
        <taxon>Archaeoglobaceae</taxon>
        <taxon>Archaeoglobus</taxon>
    </lineage>
</organism>
<comment type="caution">
    <text evidence="1">The sequence shown here is derived from an EMBL/GenBank/DDBJ whole genome shotgun (WGS) entry which is preliminary data.</text>
</comment>
<dbReference type="PATRIC" id="fig|2234.6.peg.2256"/>
<name>A0A117KLY6_ARCFL</name>
<dbReference type="Proteomes" id="UP000054015">
    <property type="component" value="Unassembled WGS sequence"/>
</dbReference>
<proteinExistence type="predicted"/>
<gene>
    <name evidence="1" type="ORF">XD40_1315</name>
    <name evidence="2" type="ORF">XD48_2004</name>
</gene>
<evidence type="ECO:0000313" key="1">
    <source>
        <dbReference type="EMBL" id="KUJ93465.1"/>
    </source>
</evidence>
<reference evidence="1" key="1">
    <citation type="journal article" date="2015" name="MBio">
        <title>Genome-resolved metagenomic analysis reveals roles for candidate phyla and other microbial community members in biogeochemical transformations in oil reservoirs.</title>
        <authorList>
            <person name="Hu P."/>
            <person name="Tom L."/>
            <person name="Singh A."/>
            <person name="Thomas B.C."/>
            <person name="Baker B.J."/>
            <person name="Piceno Y.M."/>
            <person name="Andersen G.L."/>
            <person name="Banfield J.F."/>
        </authorList>
    </citation>
    <scope>NUCLEOTIDE SEQUENCE [LARGE SCALE GENOMIC DNA]</scope>
    <source>
        <strain evidence="2">49_2300</strain>
        <strain evidence="1">49_95</strain>
    </source>
</reference>
<dbReference type="EMBL" id="LGEX01000080">
    <property type="protein sequence ID" value="KUK05759.1"/>
    <property type="molecule type" value="Genomic_DNA"/>
</dbReference>
<evidence type="ECO:0000313" key="3">
    <source>
        <dbReference type="Proteomes" id="UP000054015"/>
    </source>
</evidence>